<dbReference type="PANTHER" id="PTHR42767">
    <property type="entry name" value="ENDO-BETA-1,6-GALACTANASE"/>
    <property type="match status" value="1"/>
</dbReference>
<feature type="region of interest" description="Disordered" evidence="1">
    <location>
        <begin position="1218"/>
        <end position="1277"/>
    </location>
</feature>
<reference evidence="5 6" key="1">
    <citation type="journal article" date="2009" name="Stand. Genomic Sci.">
        <title>Complete genome sequence of Sanguibacter keddieii type strain (ST-74).</title>
        <authorList>
            <person name="Ivanova N."/>
            <person name="Sikorski J."/>
            <person name="Sims D."/>
            <person name="Brettin T."/>
            <person name="Detter J.C."/>
            <person name="Han C."/>
            <person name="Lapidus A."/>
            <person name="Copeland A."/>
            <person name="Glavina Del Rio T."/>
            <person name="Nolan M."/>
            <person name="Chen F."/>
            <person name="Lucas S."/>
            <person name="Tice H."/>
            <person name="Cheng J.F."/>
            <person name="Bruce D."/>
            <person name="Goodwin L."/>
            <person name="Pitluck S."/>
            <person name="Pati A."/>
            <person name="Mavromatis K."/>
            <person name="Chen A."/>
            <person name="Palaniappan K."/>
            <person name="D'haeseleer P."/>
            <person name="Chain P."/>
            <person name="Bristow J."/>
            <person name="Eisen J.A."/>
            <person name="Markowitz V."/>
            <person name="Hugenholtz P."/>
            <person name="Goker M."/>
            <person name="Pukall R."/>
            <person name="Klenk H.P."/>
            <person name="Kyrpides N.C."/>
        </authorList>
    </citation>
    <scope>NUCLEOTIDE SEQUENCE [LARGE SCALE GENOMIC DNA]</scope>
    <source>
        <strain evidence="6">ATCC 51767 / DSM 10542 / NCFB 3025 / ST-74</strain>
    </source>
</reference>
<keyword evidence="3" id="KW-0732">Signal</keyword>
<name>D1BKB8_SANKS</name>
<protein>
    <submittedName>
        <fullName evidence="5">Carbohydrate-binding protein with Ig-like domain, F5/8 type C domain and ricin-type beta-trefoil lectin domain</fullName>
    </submittedName>
</protein>
<evidence type="ECO:0000259" key="4">
    <source>
        <dbReference type="PROSITE" id="PS50022"/>
    </source>
</evidence>
<dbReference type="Proteomes" id="UP000000322">
    <property type="component" value="Chromosome"/>
</dbReference>
<dbReference type="SUPFAM" id="SSF49785">
    <property type="entry name" value="Galactose-binding domain-like"/>
    <property type="match status" value="1"/>
</dbReference>
<keyword evidence="2" id="KW-1133">Transmembrane helix</keyword>
<evidence type="ECO:0000313" key="5">
    <source>
        <dbReference type="EMBL" id="ACZ20395.1"/>
    </source>
</evidence>
<dbReference type="PANTHER" id="PTHR42767:SF1">
    <property type="entry name" value="ENDO-BETA-1,6-GALACTANASE-LIKE DOMAIN-CONTAINING PROTEIN"/>
    <property type="match status" value="1"/>
</dbReference>
<proteinExistence type="predicted"/>
<dbReference type="RefSeq" id="WP_012865464.1">
    <property type="nucleotide sequence ID" value="NC_013521.1"/>
</dbReference>
<dbReference type="InterPro" id="IPR039743">
    <property type="entry name" value="6GAL/EXGAL"/>
</dbReference>
<sequence length="1410" mass="146301">MNSTPSRTRRSTAVVAAAALCAAGLVATVPAAAPAQAAPTPVVITPNPAVPGPEFQGWGTSLVWFANATGDYPEEIREELYQLLFGEEGLDLNVARYNIGGGNASDVPDYLRQGAAVEGWWKDDPTGAAATGVPTTYAERDAYLKAWDADDDASYDWDSDETQRWWVEKLAQNRDDMVWEAFSNSPPYFMTKSGFVTGSMNKTDEQLLPTDDAPQKFVTYLTKVTERLEDTYGIEFSTLDPFNEPCNGYWGTPALGTDGWPKTGGTVQEGAQICPGTGANDQQNVINLLSATLAGSSTDAIISANDETNPGRFVEAWNQYDAQTRAAVGQLNVHTYGTGSRLVARDIAKTNDKPLWMSEVGGDFVGTGFNTTTITGGLGMAQRITDDLRELEPDAWVFWQEVEDYYNMEKVENLNWGSIFIDFDCNEPGTVGYSERRLDDAGWTAGQPLPDSAKCKIVTNSKFNTARNYTQHIRPGDHVVPTNSTQSTAAVTADGTGANVVHINDSTSARAVTLDLSKFGQIAPGATVTPIVTTEVTDPAHPEKNALVEGTPVAVAPGATSVTIEIPARSVTTFVVDGVSGAAEDALPVQDGETFQLVGVGSGRALTAGATGASITDLATTTSAVGSQLWTAHALPQGSGSHALRYVLEAADGRVLGATPSGVALKTQSVADALADPSSWWALSTTDGSTWSFASGSRSLSLEVGGQSTANNAPVSLWQFGGGAHQRWTVRDTSIVSVPDVPVSTVAGVEPTLPASVVPVYSYGNGVAAPVTWDLPDPSTWDVLGTVTVLGTGTDVFGNTFEARAVVDVGGFTSTDPASVTTYAGASLSSVQASAPSTVAAQVGASTQRFDTPVVWDWTGLDDASFAEQGVVSVPGSAESNDPDADPVPATLSVVLAAPVVVNVTPQVSSAVASSAESGYPIDRTYNLATGDKGWSNWVGTNKPTTSTLQYSFAKAQDVQSVSTYFYKDGGTTSWAQTMTVDYLTPGGTWTRVPDPALTVEAPADGSAPKVDVDLGGVETTSVRLTLNAFANTHMIVSEVEIYATTASTSTVADLGALRVDGTDVPGFSADVEDYTVTTAGARYPQVSAVPVDSQATVTVDQPTEETDGLATVTVTAPDSTTTRSYTVDVDRQVAVFTVAVAGDPTVGSTVTATSVTDPADATVSYRWLVDGTEVGTGTELVLADVAVGASVTLAATAERDGLTTSDEVLSAPVVVRAVTPDPEPEPTPGPTDPEPTPGPTDPEPTPGPTDPEPEPTEPPTGSEPTAPTLPGADVPFSVTLSSTSVRAGGTLTVDVAGATDDGSVEVWLHSTPVRLAVVQADASGAASRVVTIPAATETGTHRVQVVDTTTGVSVWSDDLTVAPAASAAADGSGLASTGAEVTSLVGVALLLLGAGSVAVLRRRRLAQDR</sequence>
<dbReference type="InterPro" id="IPR006311">
    <property type="entry name" value="TAT_signal"/>
</dbReference>
<dbReference type="CDD" id="cd00161">
    <property type="entry name" value="beta-trefoil_Ricin-like"/>
    <property type="match status" value="1"/>
</dbReference>
<dbReference type="PROSITE" id="PS50022">
    <property type="entry name" value="FA58C_3"/>
    <property type="match status" value="1"/>
</dbReference>
<keyword evidence="2" id="KW-0472">Membrane</keyword>
<dbReference type="SUPFAM" id="SSF50370">
    <property type="entry name" value="Ricin B-like lectins"/>
    <property type="match status" value="1"/>
</dbReference>
<dbReference type="InterPro" id="IPR039514">
    <property type="entry name" value="6GAL-like"/>
</dbReference>
<dbReference type="PROSITE" id="PS51318">
    <property type="entry name" value="TAT"/>
    <property type="match status" value="1"/>
</dbReference>
<feature type="compositionally biased region" description="Pro residues" evidence="1">
    <location>
        <begin position="1226"/>
        <end position="1251"/>
    </location>
</feature>
<evidence type="ECO:0000313" key="6">
    <source>
        <dbReference type="Proteomes" id="UP000000322"/>
    </source>
</evidence>
<evidence type="ECO:0000256" key="2">
    <source>
        <dbReference type="SAM" id="Phobius"/>
    </source>
</evidence>
<dbReference type="EMBL" id="CP001819">
    <property type="protein sequence ID" value="ACZ20395.1"/>
    <property type="molecule type" value="Genomic_DNA"/>
</dbReference>
<dbReference type="eggNOG" id="COG0737">
    <property type="taxonomic scope" value="Bacteria"/>
</dbReference>
<feature type="domain" description="F5/8 type C" evidence="4">
    <location>
        <begin position="889"/>
        <end position="1045"/>
    </location>
</feature>
<dbReference type="InterPro" id="IPR008979">
    <property type="entry name" value="Galactose-bd-like_sf"/>
</dbReference>
<organism evidence="5 6">
    <name type="scientific">Sanguibacter keddieii (strain ATCC 51767 / DSM 10542 / NCFB 3025 / ST-74)</name>
    <dbReference type="NCBI Taxonomy" id="446469"/>
    <lineage>
        <taxon>Bacteria</taxon>
        <taxon>Bacillati</taxon>
        <taxon>Actinomycetota</taxon>
        <taxon>Actinomycetes</taxon>
        <taxon>Micrococcales</taxon>
        <taxon>Sanguibacteraceae</taxon>
        <taxon>Sanguibacter</taxon>
    </lineage>
</organism>
<dbReference type="KEGG" id="ske:Sked_04290"/>
<dbReference type="Gene3D" id="2.60.40.1180">
    <property type="entry name" value="Golgi alpha-mannosidase II"/>
    <property type="match status" value="1"/>
</dbReference>
<dbReference type="InterPro" id="IPR035992">
    <property type="entry name" value="Ricin_B-like_lectins"/>
</dbReference>
<dbReference type="CAZy" id="GH30">
    <property type="family name" value="Glycoside Hydrolase Family 30"/>
</dbReference>
<dbReference type="eggNOG" id="COG5520">
    <property type="taxonomic scope" value="Bacteria"/>
</dbReference>
<feature type="transmembrane region" description="Helical" evidence="2">
    <location>
        <begin position="1382"/>
        <end position="1401"/>
    </location>
</feature>
<dbReference type="GO" id="GO:0004553">
    <property type="term" value="F:hydrolase activity, hydrolyzing O-glycosyl compounds"/>
    <property type="evidence" value="ECO:0007669"/>
    <property type="project" value="InterPro"/>
</dbReference>
<dbReference type="InterPro" id="IPR000421">
    <property type="entry name" value="FA58C"/>
</dbReference>
<feature type="compositionally biased region" description="Low complexity" evidence="1">
    <location>
        <begin position="1260"/>
        <end position="1269"/>
    </location>
</feature>
<accession>D1BKB8</accession>
<dbReference type="CAZy" id="CBM13">
    <property type="family name" value="Carbohydrate-Binding Module Family 13"/>
</dbReference>
<dbReference type="Gene3D" id="2.60.120.260">
    <property type="entry name" value="Galactose-binding domain-like"/>
    <property type="match status" value="1"/>
</dbReference>
<evidence type="ECO:0000256" key="3">
    <source>
        <dbReference type="SAM" id="SignalP"/>
    </source>
</evidence>
<gene>
    <name evidence="5" type="ordered locus">Sked_04290</name>
</gene>
<dbReference type="GO" id="GO:0030246">
    <property type="term" value="F:carbohydrate binding"/>
    <property type="evidence" value="ECO:0007669"/>
    <property type="project" value="UniProtKB-KW"/>
</dbReference>
<dbReference type="HOGENOM" id="CLU_004022_0_0_11"/>
<feature type="chain" id="PRO_5003020562" evidence="3">
    <location>
        <begin position="38"/>
        <end position="1410"/>
    </location>
</feature>
<dbReference type="Pfam" id="PF00754">
    <property type="entry name" value="F5_F8_type_C"/>
    <property type="match status" value="1"/>
</dbReference>
<dbReference type="Pfam" id="PF14587">
    <property type="entry name" value="Glyco_hydr_30_2"/>
    <property type="match status" value="1"/>
</dbReference>
<dbReference type="STRING" id="446469.Sked_04290"/>
<keyword evidence="6" id="KW-1185">Reference proteome</keyword>
<dbReference type="InterPro" id="IPR013780">
    <property type="entry name" value="Glyco_hydro_b"/>
</dbReference>
<dbReference type="Gene3D" id="3.20.20.80">
    <property type="entry name" value="Glycosidases"/>
    <property type="match status" value="1"/>
</dbReference>
<evidence type="ECO:0000256" key="1">
    <source>
        <dbReference type="SAM" id="MobiDB-lite"/>
    </source>
</evidence>
<dbReference type="Gene3D" id="2.80.10.50">
    <property type="match status" value="1"/>
</dbReference>
<dbReference type="OrthoDB" id="9806701at2"/>
<dbReference type="SUPFAM" id="SSF51445">
    <property type="entry name" value="(Trans)glycosidases"/>
    <property type="match status" value="1"/>
</dbReference>
<dbReference type="InterPro" id="IPR017853">
    <property type="entry name" value="GH"/>
</dbReference>
<dbReference type="PROSITE" id="PS50231">
    <property type="entry name" value="RICIN_B_LECTIN"/>
    <property type="match status" value="1"/>
</dbReference>
<feature type="signal peptide" evidence="3">
    <location>
        <begin position="1"/>
        <end position="37"/>
    </location>
</feature>
<keyword evidence="2" id="KW-0812">Transmembrane</keyword>